<protein>
    <submittedName>
        <fullName evidence="1">Uncharacterized protein</fullName>
    </submittedName>
</protein>
<evidence type="ECO:0000313" key="1">
    <source>
        <dbReference type="EMBL" id="GAH62455.1"/>
    </source>
</evidence>
<proteinExistence type="predicted"/>
<organism evidence="1">
    <name type="scientific">marine sediment metagenome</name>
    <dbReference type="NCBI Taxonomy" id="412755"/>
    <lineage>
        <taxon>unclassified sequences</taxon>
        <taxon>metagenomes</taxon>
        <taxon>ecological metagenomes</taxon>
    </lineage>
</organism>
<gene>
    <name evidence="1" type="ORF">S03H2_51861</name>
</gene>
<name>X1HZJ5_9ZZZZ</name>
<dbReference type="EMBL" id="BARU01032929">
    <property type="protein sequence ID" value="GAH62455.1"/>
    <property type="molecule type" value="Genomic_DNA"/>
</dbReference>
<dbReference type="AlphaFoldDB" id="X1HZJ5"/>
<sequence>DEIGIENEIKSDHDINSFLVFGKPYRSCYTGESR</sequence>
<feature type="non-terminal residue" evidence="1">
    <location>
        <position position="1"/>
    </location>
</feature>
<comment type="caution">
    <text evidence="1">The sequence shown here is derived from an EMBL/GenBank/DDBJ whole genome shotgun (WGS) entry which is preliminary data.</text>
</comment>
<accession>X1HZJ5</accession>
<reference evidence="1" key="1">
    <citation type="journal article" date="2014" name="Front. Microbiol.">
        <title>High frequency of phylogenetically diverse reductive dehalogenase-homologous genes in deep subseafloor sedimentary metagenomes.</title>
        <authorList>
            <person name="Kawai M."/>
            <person name="Futagami T."/>
            <person name="Toyoda A."/>
            <person name="Takaki Y."/>
            <person name="Nishi S."/>
            <person name="Hori S."/>
            <person name="Arai W."/>
            <person name="Tsubouchi T."/>
            <person name="Morono Y."/>
            <person name="Uchiyama I."/>
            <person name="Ito T."/>
            <person name="Fujiyama A."/>
            <person name="Inagaki F."/>
            <person name="Takami H."/>
        </authorList>
    </citation>
    <scope>NUCLEOTIDE SEQUENCE</scope>
    <source>
        <strain evidence="1">Expedition CK06-06</strain>
    </source>
</reference>